<dbReference type="InterPro" id="IPR050620">
    <property type="entry name" value="Thioredoxin_H-type-like"/>
</dbReference>
<evidence type="ECO:0000313" key="2">
    <source>
        <dbReference type="EMBL" id="QBZ57910.1"/>
    </source>
</evidence>
<dbReference type="AlphaFoldDB" id="A0A4P7NC17"/>
<reference evidence="2 3" key="1">
    <citation type="journal article" date="2019" name="Mol. Biol. Evol.">
        <title>Blast fungal genomes show frequent chromosomal changes, gene gains and losses, and effector gene turnover.</title>
        <authorList>
            <person name="Gomez Luciano L.B."/>
            <person name="Jason Tsai I."/>
            <person name="Chuma I."/>
            <person name="Tosa Y."/>
            <person name="Chen Y.H."/>
            <person name="Li J.Y."/>
            <person name="Li M.Y."/>
            <person name="Jade Lu M.Y."/>
            <person name="Nakayashiki H."/>
            <person name="Li W.H."/>
        </authorList>
    </citation>
    <scope>NUCLEOTIDE SEQUENCE [LARGE SCALE GENOMIC DNA]</scope>
    <source>
        <strain evidence="2">MZ5-1-6</strain>
    </source>
</reference>
<dbReference type="PANTHER" id="PTHR10438">
    <property type="entry name" value="THIOREDOXIN"/>
    <property type="match status" value="1"/>
</dbReference>
<proteinExistence type="predicted"/>
<dbReference type="Gene3D" id="3.40.30.10">
    <property type="entry name" value="Glutaredoxin"/>
    <property type="match status" value="1"/>
</dbReference>
<protein>
    <recommendedName>
        <fullName evidence="1">Thioredoxin domain-containing protein</fullName>
    </recommendedName>
</protein>
<feature type="domain" description="Thioredoxin" evidence="1">
    <location>
        <begin position="67"/>
        <end position="164"/>
    </location>
</feature>
<accession>A0A4P7NC17</accession>
<dbReference type="Proteomes" id="UP000294847">
    <property type="component" value="Chromosome 3"/>
</dbReference>
<gene>
    <name evidence="2" type="ORF">PoMZ_02847</name>
</gene>
<dbReference type="Pfam" id="PF00085">
    <property type="entry name" value="Thioredoxin"/>
    <property type="match status" value="1"/>
</dbReference>
<sequence>MGDIRSVTSQNSYFPFRTHQKPLWQKHNKVSTSIRSQISFSPASCKLVADKPQRPPPNSAKMVHNVRTSKEEFQEALKKYPTVVVDFYSTNSDESKQIAATFAHANELDKFKDFRFVKVDIDDLKAVAEEVGVSKPATFHMYKNGQKTNDLQSNQQDDLIKFLETGL</sequence>
<dbReference type="EMBL" id="CP034206">
    <property type="protein sequence ID" value="QBZ57910.1"/>
    <property type="molecule type" value="Genomic_DNA"/>
</dbReference>
<name>A0A4P7NC17_PYROR</name>
<dbReference type="SUPFAM" id="SSF52833">
    <property type="entry name" value="Thioredoxin-like"/>
    <property type="match status" value="1"/>
</dbReference>
<dbReference type="CDD" id="cd02947">
    <property type="entry name" value="TRX_family"/>
    <property type="match status" value="1"/>
</dbReference>
<evidence type="ECO:0000259" key="1">
    <source>
        <dbReference type="Pfam" id="PF00085"/>
    </source>
</evidence>
<organism evidence="2 3">
    <name type="scientific">Pyricularia oryzae</name>
    <name type="common">Rice blast fungus</name>
    <name type="synonym">Magnaporthe oryzae</name>
    <dbReference type="NCBI Taxonomy" id="318829"/>
    <lineage>
        <taxon>Eukaryota</taxon>
        <taxon>Fungi</taxon>
        <taxon>Dikarya</taxon>
        <taxon>Ascomycota</taxon>
        <taxon>Pezizomycotina</taxon>
        <taxon>Sordariomycetes</taxon>
        <taxon>Sordariomycetidae</taxon>
        <taxon>Magnaporthales</taxon>
        <taxon>Pyriculariaceae</taxon>
        <taxon>Pyricularia</taxon>
    </lineage>
</organism>
<dbReference type="PANTHER" id="PTHR10438:SF463">
    <property type="entry name" value="THIOREDOXIN"/>
    <property type="match status" value="1"/>
</dbReference>
<evidence type="ECO:0000313" key="3">
    <source>
        <dbReference type="Proteomes" id="UP000294847"/>
    </source>
</evidence>
<dbReference type="InterPro" id="IPR013766">
    <property type="entry name" value="Thioredoxin_domain"/>
</dbReference>
<dbReference type="InterPro" id="IPR036249">
    <property type="entry name" value="Thioredoxin-like_sf"/>
</dbReference>